<keyword evidence="2" id="KW-0808">Transferase</keyword>
<protein>
    <submittedName>
        <fullName evidence="3">Acyltransferase</fullName>
    </submittedName>
</protein>
<keyword evidence="3" id="KW-0012">Acyltransferase</keyword>
<evidence type="ECO:0000256" key="1">
    <source>
        <dbReference type="ARBA" id="ARBA00007274"/>
    </source>
</evidence>
<evidence type="ECO:0000256" key="2">
    <source>
        <dbReference type="ARBA" id="ARBA00022679"/>
    </source>
</evidence>
<dbReference type="Gene3D" id="2.160.10.10">
    <property type="entry name" value="Hexapeptide repeat proteins"/>
    <property type="match status" value="1"/>
</dbReference>
<comment type="caution">
    <text evidence="3">The sequence shown here is derived from an EMBL/GenBank/DDBJ whole genome shotgun (WGS) entry which is preliminary data.</text>
</comment>
<dbReference type="Proteomes" id="UP000604481">
    <property type="component" value="Unassembled WGS sequence"/>
</dbReference>
<dbReference type="EMBL" id="JADFUA010000011">
    <property type="protein sequence ID" value="MBE9610656.1"/>
    <property type="molecule type" value="Genomic_DNA"/>
</dbReference>
<dbReference type="AlphaFoldDB" id="A0A8J7FU72"/>
<dbReference type="Pfam" id="PF00132">
    <property type="entry name" value="Hexapep"/>
    <property type="match status" value="1"/>
</dbReference>
<dbReference type="RefSeq" id="WP_194117199.1">
    <property type="nucleotide sequence ID" value="NZ_JADFUA010000011.1"/>
</dbReference>
<evidence type="ECO:0000313" key="3">
    <source>
        <dbReference type="EMBL" id="MBE9610656.1"/>
    </source>
</evidence>
<dbReference type="GO" id="GO:0008374">
    <property type="term" value="F:O-acyltransferase activity"/>
    <property type="evidence" value="ECO:0007669"/>
    <property type="project" value="TreeGrafter"/>
</dbReference>
<dbReference type="PANTHER" id="PTHR23416:SF23">
    <property type="entry name" value="ACETYLTRANSFERASE C18B11.09C-RELATED"/>
    <property type="match status" value="1"/>
</dbReference>
<proteinExistence type="inferred from homology"/>
<dbReference type="InterPro" id="IPR001451">
    <property type="entry name" value="Hexapep"/>
</dbReference>
<sequence length="164" mass="18227">MRGWLRRIRSQIFRMLALRRIGSHAGLPTIHGRTRFTRTTHLGYNTHFNGMSVRGCGVVRIGDHFHSGPECIIISEIHNYRGNALPYDHTMIARDVTIGHNVWLGTRVMVLGGVTIGDGAIIQAGSVVVSDIPAMAIAGGHPARVFAQRDPEHYRQLREQQVTS</sequence>
<dbReference type="CDD" id="cd04647">
    <property type="entry name" value="LbH_MAT_like"/>
    <property type="match status" value="1"/>
</dbReference>
<accession>A0A8J7FU72</accession>
<dbReference type="InterPro" id="IPR051159">
    <property type="entry name" value="Hexapeptide_acetyltransf"/>
</dbReference>
<dbReference type="SUPFAM" id="SSF51161">
    <property type="entry name" value="Trimeric LpxA-like enzymes"/>
    <property type="match status" value="1"/>
</dbReference>
<name>A0A8J7FU72_9NEIS</name>
<comment type="similarity">
    <text evidence="1">Belongs to the transferase hexapeptide repeat family.</text>
</comment>
<organism evidence="3 4">
    <name type="scientific">Chitinilyticum piscinae</name>
    <dbReference type="NCBI Taxonomy" id="2866724"/>
    <lineage>
        <taxon>Bacteria</taxon>
        <taxon>Pseudomonadati</taxon>
        <taxon>Pseudomonadota</taxon>
        <taxon>Betaproteobacteria</taxon>
        <taxon>Neisseriales</taxon>
        <taxon>Chitinibacteraceae</taxon>
        <taxon>Chitinilyticum</taxon>
    </lineage>
</organism>
<gene>
    <name evidence="3" type="ORF">INR99_15045</name>
</gene>
<evidence type="ECO:0000313" key="4">
    <source>
        <dbReference type="Proteomes" id="UP000604481"/>
    </source>
</evidence>
<keyword evidence="4" id="KW-1185">Reference proteome</keyword>
<dbReference type="PANTHER" id="PTHR23416">
    <property type="entry name" value="SIALIC ACID SYNTHASE-RELATED"/>
    <property type="match status" value="1"/>
</dbReference>
<dbReference type="InterPro" id="IPR011004">
    <property type="entry name" value="Trimer_LpxA-like_sf"/>
</dbReference>
<reference evidence="3 4" key="1">
    <citation type="submission" date="2020-10" db="EMBL/GenBank/DDBJ databases">
        <title>The genome sequence of Chitinilyticum litopenaei 4Y14.</title>
        <authorList>
            <person name="Liu Y."/>
        </authorList>
    </citation>
    <scope>NUCLEOTIDE SEQUENCE [LARGE SCALE GENOMIC DNA]</scope>
    <source>
        <strain evidence="3 4">4Y14</strain>
    </source>
</reference>